<dbReference type="Pfam" id="PF00702">
    <property type="entry name" value="Hydrolase"/>
    <property type="match status" value="1"/>
</dbReference>
<reference evidence="1 2" key="1">
    <citation type="submission" date="2019-03" db="EMBL/GenBank/DDBJ databases">
        <title>Genomic Encyclopedia of Type Strains, Phase IV (KMG-IV): sequencing the most valuable type-strain genomes for metagenomic binning, comparative biology and taxonomic classification.</title>
        <authorList>
            <person name="Goeker M."/>
        </authorList>
    </citation>
    <scope>NUCLEOTIDE SEQUENCE [LARGE SCALE GENOMIC DNA]</scope>
    <source>
        <strain evidence="1 2">DSM 100059</strain>
    </source>
</reference>
<organism evidence="1 2">
    <name type="scientific">Dinghuibacter silviterrae</name>
    <dbReference type="NCBI Taxonomy" id="1539049"/>
    <lineage>
        <taxon>Bacteria</taxon>
        <taxon>Pseudomonadati</taxon>
        <taxon>Bacteroidota</taxon>
        <taxon>Chitinophagia</taxon>
        <taxon>Chitinophagales</taxon>
        <taxon>Chitinophagaceae</taxon>
        <taxon>Dinghuibacter</taxon>
    </lineage>
</organism>
<dbReference type="InterPro" id="IPR023214">
    <property type="entry name" value="HAD_sf"/>
</dbReference>
<accession>A0A4R8DS13</accession>
<dbReference type="SUPFAM" id="SSF56784">
    <property type="entry name" value="HAD-like"/>
    <property type="match status" value="1"/>
</dbReference>
<evidence type="ECO:0000313" key="2">
    <source>
        <dbReference type="Proteomes" id="UP000294498"/>
    </source>
</evidence>
<dbReference type="AlphaFoldDB" id="A0A4R8DS13"/>
<keyword evidence="2" id="KW-1185">Reference proteome</keyword>
<gene>
    <name evidence="1" type="ORF">EDB95_1633</name>
</gene>
<name>A0A4R8DS13_9BACT</name>
<dbReference type="InterPro" id="IPR036412">
    <property type="entry name" value="HAD-like_sf"/>
</dbReference>
<keyword evidence="1" id="KW-0378">Hydrolase</keyword>
<comment type="caution">
    <text evidence="1">The sequence shown here is derived from an EMBL/GenBank/DDBJ whole genome shotgun (WGS) entry which is preliminary data.</text>
</comment>
<evidence type="ECO:0000313" key="1">
    <source>
        <dbReference type="EMBL" id="TDX00608.1"/>
    </source>
</evidence>
<dbReference type="Proteomes" id="UP000294498">
    <property type="component" value="Unassembled WGS sequence"/>
</dbReference>
<dbReference type="EMBL" id="SODV01000001">
    <property type="protein sequence ID" value="TDX00608.1"/>
    <property type="molecule type" value="Genomic_DNA"/>
</dbReference>
<dbReference type="GO" id="GO:0016787">
    <property type="term" value="F:hydrolase activity"/>
    <property type="evidence" value="ECO:0007669"/>
    <property type="project" value="UniProtKB-KW"/>
</dbReference>
<dbReference type="InterPro" id="IPR006439">
    <property type="entry name" value="HAD-SF_hydro_IA"/>
</dbReference>
<protein>
    <submittedName>
        <fullName evidence="1">Putative hydrolase of the HAD superfamily</fullName>
    </submittedName>
</protein>
<dbReference type="Gene3D" id="1.10.150.400">
    <property type="match status" value="1"/>
</dbReference>
<sequence>MTLIRSNPQYKYERARVIHERYNPSGKSLDEIETVFRQVDLLANTINERTGGQLQAEELHLWVIGQAASPEALADVDPVALYEEMETVFLTHPPLIYGPETLRVLRTLQDQGHTTSLLSNTAFIKGRTLRKAFPALGLAFDFELFSDEEGVSKPNSVFFERMLARVPVSRHDVLHVGDNPVADGQGAARVGLPHLLINVNRQGIEHLLRLT</sequence>
<dbReference type="Gene3D" id="3.40.50.1000">
    <property type="entry name" value="HAD superfamily/HAD-like"/>
    <property type="match status" value="1"/>
</dbReference>
<proteinExistence type="predicted"/>
<dbReference type="NCBIfam" id="TIGR01549">
    <property type="entry name" value="HAD-SF-IA-v1"/>
    <property type="match status" value="1"/>
</dbReference>